<dbReference type="Proteomes" id="UP000233837">
    <property type="component" value="Unassembled WGS sequence"/>
</dbReference>
<organism evidence="1 2">
    <name type="scientific">Dendrobium catenatum</name>
    <dbReference type="NCBI Taxonomy" id="906689"/>
    <lineage>
        <taxon>Eukaryota</taxon>
        <taxon>Viridiplantae</taxon>
        <taxon>Streptophyta</taxon>
        <taxon>Embryophyta</taxon>
        <taxon>Tracheophyta</taxon>
        <taxon>Spermatophyta</taxon>
        <taxon>Magnoliopsida</taxon>
        <taxon>Liliopsida</taxon>
        <taxon>Asparagales</taxon>
        <taxon>Orchidaceae</taxon>
        <taxon>Epidendroideae</taxon>
        <taxon>Malaxideae</taxon>
        <taxon>Dendrobiinae</taxon>
        <taxon>Dendrobium</taxon>
    </lineage>
</organism>
<protein>
    <submittedName>
        <fullName evidence="1">Uncharacterized protein</fullName>
    </submittedName>
</protein>
<proteinExistence type="predicted"/>
<dbReference type="EMBL" id="KZ501875">
    <property type="protein sequence ID" value="PKU87425.1"/>
    <property type="molecule type" value="Genomic_DNA"/>
</dbReference>
<reference evidence="1 2" key="1">
    <citation type="journal article" date="2016" name="Sci. Rep.">
        <title>The Dendrobium catenatum Lindl. genome sequence provides insights into polysaccharide synthase, floral development and adaptive evolution.</title>
        <authorList>
            <person name="Zhang G.Q."/>
            <person name="Xu Q."/>
            <person name="Bian C."/>
            <person name="Tsai W.C."/>
            <person name="Yeh C.M."/>
            <person name="Liu K.W."/>
            <person name="Yoshida K."/>
            <person name="Zhang L.S."/>
            <person name="Chang S.B."/>
            <person name="Chen F."/>
            <person name="Shi Y."/>
            <person name="Su Y.Y."/>
            <person name="Zhang Y.Q."/>
            <person name="Chen L.J."/>
            <person name="Yin Y."/>
            <person name="Lin M."/>
            <person name="Huang H."/>
            <person name="Deng H."/>
            <person name="Wang Z.W."/>
            <person name="Zhu S.L."/>
            <person name="Zhao X."/>
            <person name="Deng C."/>
            <person name="Niu S.C."/>
            <person name="Huang J."/>
            <person name="Wang M."/>
            <person name="Liu G.H."/>
            <person name="Yang H.J."/>
            <person name="Xiao X.J."/>
            <person name="Hsiao Y.Y."/>
            <person name="Wu W.L."/>
            <person name="Chen Y.Y."/>
            <person name="Mitsuda N."/>
            <person name="Ohme-Takagi M."/>
            <person name="Luo Y.B."/>
            <person name="Van de Peer Y."/>
            <person name="Liu Z.J."/>
        </authorList>
    </citation>
    <scope>NUCLEOTIDE SEQUENCE [LARGE SCALE GENOMIC DNA]</scope>
    <source>
        <tissue evidence="1">The whole plant</tissue>
    </source>
</reference>
<name>A0A2I0XHN7_9ASPA</name>
<accession>A0A2I0XHN7</accession>
<evidence type="ECO:0000313" key="1">
    <source>
        <dbReference type="EMBL" id="PKU87425.1"/>
    </source>
</evidence>
<dbReference type="AlphaFoldDB" id="A0A2I0XHN7"/>
<sequence length="118" mass="12581">MEVFHNFCVHCKCIGHLREACPLLTSIQENAPINANSLNTFDGNTNVVKDNQFNVAIPNSNLSLHVNNLVVEDVNDVTELLTIALLEGIGDHLGGGGEYCGVSVHSGTELVVVVGDDP</sequence>
<keyword evidence="2" id="KW-1185">Reference proteome</keyword>
<reference evidence="1 2" key="2">
    <citation type="journal article" date="2017" name="Nature">
        <title>The Apostasia genome and the evolution of orchids.</title>
        <authorList>
            <person name="Zhang G.Q."/>
            <person name="Liu K.W."/>
            <person name="Li Z."/>
            <person name="Lohaus R."/>
            <person name="Hsiao Y.Y."/>
            <person name="Niu S.C."/>
            <person name="Wang J.Y."/>
            <person name="Lin Y.C."/>
            <person name="Xu Q."/>
            <person name="Chen L.J."/>
            <person name="Yoshida K."/>
            <person name="Fujiwara S."/>
            <person name="Wang Z.W."/>
            <person name="Zhang Y.Q."/>
            <person name="Mitsuda N."/>
            <person name="Wang M."/>
            <person name="Liu G.H."/>
            <person name="Pecoraro L."/>
            <person name="Huang H.X."/>
            <person name="Xiao X.J."/>
            <person name="Lin M."/>
            <person name="Wu X.Y."/>
            <person name="Wu W.L."/>
            <person name="Chen Y.Y."/>
            <person name="Chang S.B."/>
            <person name="Sakamoto S."/>
            <person name="Ohme-Takagi M."/>
            <person name="Yagi M."/>
            <person name="Zeng S.J."/>
            <person name="Shen C.Y."/>
            <person name="Yeh C.M."/>
            <person name="Luo Y.B."/>
            <person name="Tsai W.C."/>
            <person name="Van de Peer Y."/>
            <person name="Liu Z.J."/>
        </authorList>
    </citation>
    <scope>NUCLEOTIDE SEQUENCE [LARGE SCALE GENOMIC DNA]</scope>
    <source>
        <tissue evidence="1">The whole plant</tissue>
    </source>
</reference>
<gene>
    <name evidence="1" type="ORF">MA16_Dca008521</name>
</gene>
<evidence type="ECO:0000313" key="2">
    <source>
        <dbReference type="Proteomes" id="UP000233837"/>
    </source>
</evidence>